<dbReference type="Pfam" id="PF12874">
    <property type="entry name" value="zf-met"/>
    <property type="match status" value="4"/>
</dbReference>
<comment type="subcellular location">
    <subcellularLocation>
        <location evidence="1">Nucleus</location>
    </subcellularLocation>
</comment>
<keyword evidence="10" id="KW-1185">Reference proteome</keyword>
<evidence type="ECO:0000313" key="10">
    <source>
        <dbReference type="Proteomes" id="UP001396334"/>
    </source>
</evidence>
<evidence type="ECO:0000259" key="8">
    <source>
        <dbReference type="SMART" id="SM00451"/>
    </source>
</evidence>
<dbReference type="SUPFAM" id="SSF57667">
    <property type="entry name" value="beta-beta-alpha zinc fingers"/>
    <property type="match status" value="4"/>
</dbReference>
<feature type="domain" description="C2H2-type" evidence="7">
    <location>
        <begin position="222"/>
        <end position="246"/>
    </location>
</feature>
<gene>
    <name evidence="9" type="ORF">V6N11_050617</name>
</gene>
<dbReference type="EMBL" id="JBBPBN010000007">
    <property type="protein sequence ID" value="KAK9034453.1"/>
    <property type="molecule type" value="Genomic_DNA"/>
</dbReference>
<evidence type="ECO:0000256" key="2">
    <source>
        <dbReference type="ARBA" id="ARBA00022723"/>
    </source>
</evidence>
<feature type="domain" description="U1-type" evidence="8">
    <location>
        <begin position="219"/>
        <end position="253"/>
    </location>
</feature>
<accession>A0ABR2TAB1</accession>
<feature type="domain" description="C2H2-type" evidence="7">
    <location>
        <begin position="129"/>
        <end position="153"/>
    </location>
</feature>
<dbReference type="InterPro" id="IPR036236">
    <property type="entry name" value="Znf_C2H2_sf"/>
</dbReference>
<keyword evidence="4" id="KW-0863">Zinc-finger</keyword>
<sequence>MFQPQQQQSSLTYFPNSSNSIPNSLLPFPETPSLPSQAPLLFPPVTDLYARLGQLTLTHVEFEPWAQSYEDPNAGSRCWITTQADSIRYGATSSVAALNYIGNNDLMKKSLVNNVIGSTPNLSNPIQPLRCEVCNVVCKTKDVCVRHLTGKKHMRDLRAMINPITAIFPEASNTINIVNIVGQTENVGGQLIFGSSGVANVHELERKKQKLLNAGTPVGSVRMCTICNVACNSHDAFVKHLSGRRHATQAGLIAIDGIGPYLAAIRANDQFWNKGKKVTKNKFSQPSWCEVCQINCTSTDVYAKHLSGKKHLKNLKNLEKTKNKCCSSSIDTPIATNLIIGTAENPAADGCSSVNVHNSEKMLAQSEAPKEDLETKKKKVVEGGAAATAIRVCIICNVVCNSQKVFNYHLTGQKHAAMVKKLADARIPNAISQTR</sequence>
<dbReference type="PANTHER" id="PTHR46144:SF6">
    <property type="entry name" value="C2H2-TYPE DOMAIN-CONTAINING PROTEIN"/>
    <property type="match status" value="1"/>
</dbReference>
<feature type="domain" description="U1-type" evidence="8">
    <location>
        <begin position="126"/>
        <end position="160"/>
    </location>
</feature>
<feature type="domain" description="U1-type" evidence="8">
    <location>
        <begin position="388"/>
        <end position="422"/>
    </location>
</feature>
<evidence type="ECO:0000256" key="6">
    <source>
        <dbReference type="ARBA" id="ARBA00023242"/>
    </source>
</evidence>
<keyword evidence="6" id="KW-0539">Nucleus</keyword>
<evidence type="ECO:0000259" key="7">
    <source>
        <dbReference type="SMART" id="SM00355"/>
    </source>
</evidence>
<keyword evidence="5" id="KW-0862">Zinc</keyword>
<feature type="domain" description="C2H2-type" evidence="7">
    <location>
        <begin position="287"/>
        <end position="311"/>
    </location>
</feature>
<keyword evidence="3" id="KW-0677">Repeat</keyword>
<evidence type="ECO:0000256" key="1">
    <source>
        <dbReference type="ARBA" id="ARBA00004123"/>
    </source>
</evidence>
<dbReference type="InterPro" id="IPR051868">
    <property type="entry name" value="ZN346_ZMAT4"/>
</dbReference>
<dbReference type="Proteomes" id="UP001396334">
    <property type="component" value="Unassembled WGS sequence"/>
</dbReference>
<dbReference type="Gene3D" id="3.30.160.60">
    <property type="entry name" value="Classic Zinc Finger"/>
    <property type="match status" value="4"/>
</dbReference>
<dbReference type="SMART" id="SM00355">
    <property type="entry name" value="ZnF_C2H2"/>
    <property type="match status" value="4"/>
</dbReference>
<comment type="caution">
    <text evidence="9">The sequence shown here is derived from an EMBL/GenBank/DDBJ whole genome shotgun (WGS) entry which is preliminary data.</text>
</comment>
<dbReference type="SMART" id="SM00451">
    <property type="entry name" value="ZnF_U1"/>
    <property type="match status" value="4"/>
</dbReference>
<name>A0ABR2TAB1_9ROSI</name>
<keyword evidence="2" id="KW-0479">Metal-binding</keyword>
<feature type="domain" description="U1-type" evidence="8">
    <location>
        <begin position="284"/>
        <end position="318"/>
    </location>
</feature>
<evidence type="ECO:0000256" key="5">
    <source>
        <dbReference type="ARBA" id="ARBA00022833"/>
    </source>
</evidence>
<proteinExistence type="predicted"/>
<evidence type="ECO:0000256" key="3">
    <source>
        <dbReference type="ARBA" id="ARBA00022737"/>
    </source>
</evidence>
<feature type="domain" description="C2H2-type" evidence="7">
    <location>
        <begin position="391"/>
        <end position="415"/>
    </location>
</feature>
<dbReference type="InterPro" id="IPR003604">
    <property type="entry name" value="Matrin/U1-like-C_Znf_C2H2"/>
</dbReference>
<evidence type="ECO:0000256" key="4">
    <source>
        <dbReference type="ARBA" id="ARBA00022771"/>
    </source>
</evidence>
<evidence type="ECO:0000313" key="9">
    <source>
        <dbReference type="EMBL" id="KAK9034453.1"/>
    </source>
</evidence>
<protein>
    <submittedName>
        <fullName evidence="9">Uncharacterized protein</fullName>
    </submittedName>
</protein>
<organism evidence="9 10">
    <name type="scientific">Hibiscus sabdariffa</name>
    <name type="common">roselle</name>
    <dbReference type="NCBI Taxonomy" id="183260"/>
    <lineage>
        <taxon>Eukaryota</taxon>
        <taxon>Viridiplantae</taxon>
        <taxon>Streptophyta</taxon>
        <taxon>Embryophyta</taxon>
        <taxon>Tracheophyta</taxon>
        <taxon>Spermatophyta</taxon>
        <taxon>Magnoliopsida</taxon>
        <taxon>eudicotyledons</taxon>
        <taxon>Gunneridae</taxon>
        <taxon>Pentapetalae</taxon>
        <taxon>rosids</taxon>
        <taxon>malvids</taxon>
        <taxon>Malvales</taxon>
        <taxon>Malvaceae</taxon>
        <taxon>Malvoideae</taxon>
        <taxon>Hibiscus</taxon>
    </lineage>
</organism>
<dbReference type="PANTHER" id="PTHR46144">
    <property type="entry name" value="ZINC FINGER PROTEIN 385B-LIKE"/>
    <property type="match status" value="1"/>
</dbReference>
<reference evidence="9 10" key="1">
    <citation type="journal article" date="2024" name="G3 (Bethesda)">
        <title>Genome assembly of Hibiscus sabdariffa L. provides insights into metabolisms of medicinal natural products.</title>
        <authorList>
            <person name="Kim T."/>
        </authorList>
    </citation>
    <scope>NUCLEOTIDE SEQUENCE [LARGE SCALE GENOMIC DNA]</scope>
    <source>
        <strain evidence="9">TK-2024</strain>
        <tissue evidence="9">Old leaves</tissue>
    </source>
</reference>
<dbReference type="InterPro" id="IPR013087">
    <property type="entry name" value="Znf_C2H2_type"/>
</dbReference>